<feature type="non-terminal residue" evidence="2">
    <location>
        <position position="1"/>
    </location>
</feature>
<accession>A0A6J4RB44</accession>
<evidence type="ECO:0000313" key="2">
    <source>
        <dbReference type="EMBL" id="CAA9468011.1"/>
    </source>
</evidence>
<dbReference type="AlphaFoldDB" id="A0A6J4RB44"/>
<evidence type="ECO:0000259" key="1">
    <source>
        <dbReference type="SMART" id="SM00065"/>
    </source>
</evidence>
<dbReference type="InterPro" id="IPR029016">
    <property type="entry name" value="GAF-like_dom_sf"/>
</dbReference>
<dbReference type="EMBL" id="CADCVO010000034">
    <property type="protein sequence ID" value="CAA9468011.1"/>
    <property type="molecule type" value="Genomic_DNA"/>
</dbReference>
<gene>
    <name evidence="2" type="ORF">AVDCRST_MAG13-219</name>
</gene>
<protein>
    <recommendedName>
        <fullName evidence="1">GAF domain-containing protein</fullName>
    </recommendedName>
</protein>
<dbReference type="PANTHER" id="PTHR43102:SF2">
    <property type="entry name" value="GAF DOMAIN-CONTAINING PROTEIN"/>
    <property type="match status" value="1"/>
</dbReference>
<dbReference type="PANTHER" id="PTHR43102">
    <property type="entry name" value="SLR1143 PROTEIN"/>
    <property type="match status" value="1"/>
</dbReference>
<dbReference type="SUPFAM" id="SSF55781">
    <property type="entry name" value="GAF domain-like"/>
    <property type="match status" value="1"/>
</dbReference>
<feature type="domain" description="GAF" evidence="1">
    <location>
        <begin position="1"/>
        <end position="141"/>
    </location>
</feature>
<dbReference type="SMART" id="SM00065">
    <property type="entry name" value="GAF"/>
    <property type="match status" value="1"/>
</dbReference>
<reference evidence="2" key="1">
    <citation type="submission" date="2020-02" db="EMBL/GenBank/DDBJ databases">
        <authorList>
            <person name="Meier V. D."/>
        </authorList>
    </citation>
    <scope>NUCLEOTIDE SEQUENCE</scope>
    <source>
        <strain evidence="2">AVDCRST_MAG13</strain>
    </source>
</reference>
<proteinExistence type="predicted"/>
<dbReference type="InterPro" id="IPR003018">
    <property type="entry name" value="GAF"/>
</dbReference>
<dbReference type="Gene3D" id="3.30.450.40">
    <property type="match status" value="1"/>
</dbReference>
<dbReference type="Pfam" id="PF01590">
    <property type="entry name" value="GAF"/>
    <property type="match status" value="1"/>
</dbReference>
<name>A0A6J4RB44_9ACTN</name>
<organism evidence="2">
    <name type="scientific">uncultured Solirubrobacteraceae bacterium</name>
    <dbReference type="NCBI Taxonomy" id="1162706"/>
    <lineage>
        <taxon>Bacteria</taxon>
        <taxon>Bacillati</taxon>
        <taxon>Actinomycetota</taxon>
        <taxon>Thermoleophilia</taxon>
        <taxon>Solirubrobacterales</taxon>
        <taxon>Solirubrobacteraceae</taxon>
        <taxon>environmental samples</taxon>
    </lineage>
</organism>
<sequence length="141" mass="15551">GEDFDRIARLAARLLDAPVALITLVDADRQVLKSAPGLTASPWAEQRETSLSHSICQHVVERQSPLIVEDLREHPVLRDSLAIPDLDIIAYAGVPLTRPDGYIMGSLCVTDREPRHWTSDQVQTLQDLAHSVVAEIELRAG</sequence>